<dbReference type="GO" id="GO:0016760">
    <property type="term" value="F:cellulose synthase (UDP-forming) activity"/>
    <property type="evidence" value="ECO:0007669"/>
    <property type="project" value="InterPro"/>
</dbReference>
<evidence type="ECO:0000256" key="2">
    <source>
        <dbReference type="ARBA" id="ARBA00022676"/>
    </source>
</evidence>
<evidence type="ECO:0000256" key="10">
    <source>
        <dbReference type="SAM" id="Phobius"/>
    </source>
</evidence>
<dbReference type="SUPFAM" id="SSF53448">
    <property type="entry name" value="Nucleotide-diphospho-sugar transferases"/>
    <property type="match status" value="1"/>
</dbReference>
<dbReference type="GO" id="GO:0071555">
    <property type="term" value="P:cell wall organization"/>
    <property type="evidence" value="ECO:0007669"/>
    <property type="project" value="UniProtKB-KW"/>
</dbReference>
<feature type="binding site" evidence="9">
    <location>
        <position position="272"/>
    </location>
    <ligand>
        <name>Mn(2+)</name>
        <dbReference type="ChEBI" id="CHEBI:29035"/>
    </ligand>
</feature>
<evidence type="ECO:0000256" key="1">
    <source>
        <dbReference type="ARBA" id="ARBA00004127"/>
    </source>
</evidence>
<dbReference type="PANTHER" id="PTHR13301">
    <property type="entry name" value="X-BOX TRANSCRIPTION FACTOR-RELATED"/>
    <property type="match status" value="1"/>
</dbReference>
<proteinExistence type="predicted"/>
<keyword evidence="3" id="KW-0808">Transferase</keyword>
<evidence type="ECO:0000256" key="9">
    <source>
        <dbReference type="PIRSR" id="PIRSR605150-3"/>
    </source>
</evidence>
<dbReference type="Pfam" id="PF03552">
    <property type="entry name" value="Cellulose_synt"/>
    <property type="match status" value="2"/>
</dbReference>
<dbReference type="OrthoDB" id="72851at2759"/>
<feature type="transmembrane region" description="Helical" evidence="10">
    <location>
        <begin position="21"/>
        <end position="40"/>
    </location>
</feature>
<dbReference type="AlphaFoldDB" id="A0A7J0GNI8"/>
<evidence type="ECO:0000256" key="5">
    <source>
        <dbReference type="ARBA" id="ARBA00022989"/>
    </source>
</evidence>
<dbReference type="EMBL" id="BJWL01000023">
    <property type="protein sequence ID" value="GFZ12333.1"/>
    <property type="molecule type" value="Genomic_DNA"/>
</dbReference>
<name>A0A7J0GNI8_9ERIC</name>
<comment type="caution">
    <text evidence="11">The sequence shown here is derived from an EMBL/GenBank/DDBJ whole genome shotgun (WGS) entry which is preliminary data.</text>
</comment>
<dbReference type="Proteomes" id="UP000585474">
    <property type="component" value="Unassembled WGS sequence"/>
</dbReference>
<keyword evidence="6 10" id="KW-0472">Membrane</keyword>
<reference evidence="11 12" key="1">
    <citation type="submission" date="2019-07" db="EMBL/GenBank/DDBJ databases">
        <title>De Novo Assembly of kiwifruit Actinidia rufa.</title>
        <authorList>
            <person name="Sugita-Konishi S."/>
            <person name="Sato K."/>
            <person name="Mori E."/>
            <person name="Abe Y."/>
            <person name="Kisaki G."/>
            <person name="Hamano K."/>
            <person name="Suezawa K."/>
            <person name="Otani M."/>
            <person name="Fukuda T."/>
            <person name="Manabe T."/>
            <person name="Gomi K."/>
            <person name="Tabuchi M."/>
            <person name="Akimitsu K."/>
            <person name="Kataoka I."/>
        </authorList>
    </citation>
    <scope>NUCLEOTIDE SEQUENCE [LARGE SCALE GENOMIC DNA]</scope>
    <source>
        <strain evidence="12">cv. Fuchu</strain>
    </source>
</reference>
<keyword evidence="2" id="KW-0328">Glycosyltransferase</keyword>
<comment type="subcellular location">
    <subcellularLocation>
        <location evidence="1">Endomembrane system</location>
        <topology evidence="1">Multi-pass membrane protein</topology>
    </subcellularLocation>
</comment>
<keyword evidence="4 10" id="KW-0812">Transmembrane</keyword>
<dbReference type="GO" id="GO:0030244">
    <property type="term" value="P:cellulose biosynthetic process"/>
    <property type="evidence" value="ECO:0007669"/>
    <property type="project" value="InterPro"/>
</dbReference>
<evidence type="ECO:0000256" key="8">
    <source>
        <dbReference type="PIRSR" id="PIRSR605150-2"/>
    </source>
</evidence>
<feature type="transmembrane region" description="Helical" evidence="10">
    <location>
        <begin position="52"/>
        <end position="71"/>
    </location>
</feature>
<keyword evidence="5 10" id="KW-1133">Transmembrane helix</keyword>
<evidence type="ECO:0000313" key="11">
    <source>
        <dbReference type="EMBL" id="GFZ12333.1"/>
    </source>
</evidence>
<evidence type="ECO:0000313" key="12">
    <source>
        <dbReference type="Proteomes" id="UP000585474"/>
    </source>
</evidence>
<accession>A0A7J0GNI8</accession>
<evidence type="ECO:0000256" key="4">
    <source>
        <dbReference type="ARBA" id="ARBA00022692"/>
    </source>
</evidence>
<evidence type="ECO:0000256" key="6">
    <source>
        <dbReference type="ARBA" id="ARBA00023136"/>
    </source>
</evidence>
<feature type="binding site" evidence="8">
    <location>
        <position position="110"/>
    </location>
    <ligand>
        <name>UDP-alpha-D-glucose</name>
        <dbReference type="ChEBI" id="CHEBI:58885"/>
    </ligand>
</feature>
<protein>
    <submittedName>
        <fullName evidence="11">Cellulose synthase like E1</fullName>
    </submittedName>
</protein>
<sequence>MGKSNQLHSYTTPQPSTTVNRIHMFVHAVPMLALLYYRLSRLFLFNAAAVPLLPWSLVTFAEFLLAVTWTLQQPFRWRPVIRDILADPVPIPDADLPAIDVFVVTADPGKEPTVDVMNTVISAMTLDYPTEKLAVYLSDDGGVALTLFAVRGACAFARHWVPFCRKYRLKTICPKAYFSKMADDERLLRSTDEEFKQDQDHLKSLYEEFKKSVEHAREQGDVKDCVVSDRLAYVEVIHDYKMDSKNSDDQNKLPLLVYVSRERRPSHPHRFKGGALNALLRVSGLMSNAPYFLMLDCDMFCNEPTSARRAMCFHLDPNMSHTLAFVQYPQIFHNLGKDDIYDAQGRTTYKAQFHGLDGLRGPMLSGTGVFIKRKALFGTPSKNGEKAEEEFFHEQENDRNLLSSEAMVDKAKTLTSVDFHNQIGFSYGSMLESSFTGYLLQCRGWTSVYYYSKRPAFLGCAPSDLKDASTQLLKWMSGLLLIGLSRCNPITYGMSKMSVLQSMCYAYFMYIALYTVALLIYGTVPQLCFFSAVPLYPKVSDPWFWVFAFTCISSVFEHLYEVLSTGGTTRMWWNEYRIWMIQSVTGVLFGSLDAFTKLLGMGKATFRLSNKVIDEEKLKRSKKGKFDFQGAGMFVIPLSILITLNTVCFVGGVKRMVAEMNFEEMFGQFVLSSHLLYVSYSIIEGIITMKR</sequence>
<feature type="transmembrane region" description="Helical" evidence="10">
    <location>
        <begin position="665"/>
        <end position="683"/>
    </location>
</feature>
<feature type="transmembrane region" description="Helical" evidence="10">
    <location>
        <begin position="504"/>
        <end position="523"/>
    </location>
</feature>
<organism evidence="11 12">
    <name type="scientific">Actinidia rufa</name>
    <dbReference type="NCBI Taxonomy" id="165716"/>
    <lineage>
        <taxon>Eukaryota</taxon>
        <taxon>Viridiplantae</taxon>
        <taxon>Streptophyta</taxon>
        <taxon>Embryophyta</taxon>
        <taxon>Tracheophyta</taxon>
        <taxon>Spermatophyta</taxon>
        <taxon>Magnoliopsida</taxon>
        <taxon>eudicotyledons</taxon>
        <taxon>Gunneridae</taxon>
        <taxon>Pentapetalae</taxon>
        <taxon>asterids</taxon>
        <taxon>Ericales</taxon>
        <taxon>Actinidiaceae</taxon>
        <taxon>Actinidia</taxon>
    </lineage>
</organism>
<feature type="binding site" evidence="9">
    <location>
        <position position="296"/>
    </location>
    <ligand>
        <name>Mn(2+)</name>
        <dbReference type="ChEBI" id="CHEBI:29035"/>
    </ligand>
</feature>
<evidence type="ECO:0000256" key="3">
    <source>
        <dbReference type="ARBA" id="ARBA00022679"/>
    </source>
</evidence>
<evidence type="ECO:0000256" key="7">
    <source>
        <dbReference type="ARBA" id="ARBA00023316"/>
    </source>
</evidence>
<keyword evidence="7" id="KW-0961">Cell wall biogenesis/degradation</keyword>
<feature type="binding site" evidence="8">
    <location>
        <position position="140"/>
    </location>
    <ligand>
        <name>UDP-alpha-D-glucose</name>
        <dbReference type="ChEBI" id="CHEBI:58885"/>
    </ligand>
</feature>
<feature type="transmembrane region" description="Helical" evidence="10">
    <location>
        <begin position="630"/>
        <end position="653"/>
    </location>
</feature>
<gene>
    <name evidence="11" type="ORF">Acr_23g0007180</name>
</gene>
<dbReference type="GO" id="GO:0012505">
    <property type="term" value="C:endomembrane system"/>
    <property type="evidence" value="ECO:0007669"/>
    <property type="project" value="UniProtKB-SubCell"/>
</dbReference>
<feature type="transmembrane region" description="Helical" evidence="10">
    <location>
        <begin position="543"/>
        <end position="563"/>
    </location>
</feature>
<dbReference type="Gene3D" id="3.90.550.10">
    <property type="entry name" value="Spore Coat Polysaccharide Biosynthesis Protein SpsA, Chain A"/>
    <property type="match status" value="2"/>
</dbReference>
<feature type="binding site" evidence="8">
    <location>
        <position position="111"/>
    </location>
    <ligand>
        <name>UDP-alpha-D-glucose</name>
        <dbReference type="ChEBI" id="CHEBI:58885"/>
    </ligand>
</feature>
<keyword evidence="12" id="KW-1185">Reference proteome</keyword>
<dbReference type="InterPro" id="IPR029044">
    <property type="entry name" value="Nucleotide-diphossugar_trans"/>
</dbReference>
<dbReference type="InterPro" id="IPR005150">
    <property type="entry name" value="Cellulose_synth"/>
</dbReference>
<dbReference type="GO" id="GO:0016020">
    <property type="term" value="C:membrane"/>
    <property type="evidence" value="ECO:0007669"/>
    <property type="project" value="InterPro"/>
</dbReference>